<reference evidence="3" key="1">
    <citation type="submission" date="2016-10" db="EMBL/GenBank/DDBJ databases">
        <authorList>
            <person name="Varghese N."/>
            <person name="Submissions S."/>
        </authorList>
    </citation>
    <scope>NUCLEOTIDE SEQUENCE [LARGE SCALE GENOMIC DNA]</scope>
    <source>
        <strain evidence="3">DSM 26348</strain>
    </source>
</reference>
<evidence type="ECO:0000256" key="1">
    <source>
        <dbReference type="SAM" id="Phobius"/>
    </source>
</evidence>
<feature type="transmembrane region" description="Helical" evidence="1">
    <location>
        <begin position="84"/>
        <end position="106"/>
    </location>
</feature>
<name>A0A1I3KAG4_9PLAN</name>
<dbReference type="AlphaFoldDB" id="A0A1I3KAG4"/>
<proteinExistence type="predicted"/>
<accession>A0A1I3KAG4</accession>
<sequence length="108" mass="11690">MPHNHPSIGTLSLFSLLLTVWAWQLEAGVLLLHFLVNKKLDSLGHGALLTLSIALTLFAVVKGKSELKKFGHTGGRIELTTSQIALVTMLTLMMGASLGLIVFRLVNN</sequence>
<dbReference type="RefSeq" id="WP_092051643.1">
    <property type="nucleotide sequence ID" value="NZ_FOQD01000011.1"/>
</dbReference>
<gene>
    <name evidence="2" type="ORF">SAMN05421753_111168</name>
</gene>
<evidence type="ECO:0000313" key="3">
    <source>
        <dbReference type="Proteomes" id="UP000199518"/>
    </source>
</evidence>
<keyword evidence="1" id="KW-1133">Transmembrane helix</keyword>
<organism evidence="2 3">
    <name type="scientific">Planctomicrobium piriforme</name>
    <dbReference type="NCBI Taxonomy" id="1576369"/>
    <lineage>
        <taxon>Bacteria</taxon>
        <taxon>Pseudomonadati</taxon>
        <taxon>Planctomycetota</taxon>
        <taxon>Planctomycetia</taxon>
        <taxon>Planctomycetales</taxon>
        <taxon>Planctomycetaceae</taxon>
        <taxon>Planctomicrobium</taxon>
    </lineage>
</organism>
<evidence type="ECO:0000313" key="2">
    <source>
        <dbReference type="EMBL" id="SFI69482.1"/>
    </source>
</evidence>
<keyword evidence="1" id="KW-0812">Transmembrane</keyword>
<feature type="transmembrane region" description="Helical" evidence="1">
    <location>
        <begin position="46"/>
        <end position="63"/>
    </location>
</feature>
<keyword evidence="3" id="KW-1185">Reference proteome</keyword>
<protein>
    <submittedName>
        <fullName evidence="2">Uncharacterized protein</fullName>
    </submittedName>
</protein>
<dbReference type="EMBL" id="FOQD01000011">
    <property type="protein sequence ID" value="SFI69482.1"/>
    <property type="molecule type" value="Genomic_DNA"/>
</dbReference>
<dbReference type="Proteomes" id="UP000199518">
    <property type="component" value="Unassembled WGS sequence"/>
</dbReference>
<keyword evidence="1" id="KW-0472">Membrane</keyword>